<evidence type="ECO:0000256" key="3">
    <source>
        <dbReference type="ARBA" id="ARBA00022448"/>
    </source>
</evidence>
<dbReference type="InterPro" id="IPR017105">
    <property type="entry name" value="AP3_complex_dsu"/>
</dbReference>
<evidence type="ECO:0000256" key="4">
    <source>
        <dbReference type="ARBA" id="ARBA00022737"/>
    </source>
</evidence>
<dbReference type="Proteomes" id="UP000036681">
    <property type="component" value="Unplaced"/>
</dbReference>
<evidence type="ECO:0000256" key="1">
    <source>
        <dbReference type="ARBA" id="ARBA00004308"/>
    </source>
</evidence>
<dbReference type="InterPro" id="IPR002553">
    <property type="entry name" value="Clathrin/coatomer_adapt-like_N"/>
</dbReference>
<dbReference type="Pfam" id="PF01602">
    <property type="entry name" value="Adaptin_N"/>
    <property type="match status" value="1"/>
</dbReference>
<reference evidence="9" key="1">
    <citation type="submission" date="2017-02" db="UniProtKB">
        <authorList>
            <consortium name="WormBaseParasite"/>
        </authorList>
    </citation>
    <scope>IDENTIFICATION</scope>
</reference>
<dbReference type="WBParaSite" id="ALUE_0002350001-mRNA-1">
    <property type="protein sequence ID" value="ALUE_0002350001-mRNA-1"/>
    <property type="gene ID" value="ALUE_0002350001"/>
</dbReference>
<evidence type="ECO:0000256" key="6">
    <source>
        <dbReference type="ARBA" id="ARBA00023136"/>
    </source>
</evidence>
<protein>
    <submittedName>
        <fullName evidence="9">Adaptin_N domain-containing protein</fullName>
    </submittedName>
</protein>
<keyword evidence="6" id="KW-0472">Membrane</keyword>
<dbReference type="GO" id="GO:0048499">
    <property type="term" value="P:synaptic vesicle membrane organization"/>
    <property type="evidence" value="ECO:0007669"/>
    <property type="project" value="TreeGrafter"/>
</dbReference>
<name>A0A0M3IXM2_ASCLU</name>
<sequence>MLTTNMIRKDLHSASMYDTGVALGALSCFVTTDLARDLANDIVNLERHKKGREEVPFLRDDVKPLQLQMMGYDIAWASFNIIEVMASTKYTEKRIGYLAASQCFHEETDVLMLTTNMIRKDLHSASMYDTGVALGALSCFVTTDLARDLANDIVNLV</sequence>
<dbReference type="GO" id="GO:0030123">
    <property type="term" value="C:AP-3 adaptor complex"/>
    <property type="evidence" value="ECO:0007669"/>
    <property type="project" value="InterPro"/>
</dbReference>
<dbReference type="GO" id="GO:1904115">
    <property type="term" value="C:axon cytoplasm"/>
    <property type="evidence" value="ECO:0007669"/>
    <property type="project" value="GOC"/>
</dbReference>
<dbReference type="GO" id="GO:0043195">
    <property type="term" value="C:terminal bouton"/>
    <property type="evidence" value="ECO:0007669"/>
    <property type="project" value="TreeGrafter"/>
</dbReference>
<proteinExistence type="inferred from homology"/>
<evidence type="ECO:0000313" key="9">
    <source>
        <dbReference type="WBParaSite" id="ALUE_0002350001-mRNA-1"/>
    </source>
</evidence>
<dbReference type="GO" id="GO:0016182">
    <property type="term" value="P:synaptic vesicle budding from endosome"/>
    <property type="evidence" value="ECO:0007669"/>
    <property type="project" value="TreeGrafter"/>
</dbReference>
<dbReference type="SUPFAM" id="SSF48371">
    <property type="entry name" value="ARM repeat"/>
    <property type="match status" value="1"/>
</dbReference>
<keyword evidence="5" id="KW-0653">Protein transport</keyword>
<evidence type="ECO:0000313" key="8">
    <source>
        <dbReference type="Proteomes" id="UP000036681"/>
    </source>
</evidence>
<keyword evidence="4" id="KW-0677">Repeat</keyword>
<dbReference type="InterPro" id="IPR016024">
    <property type="entry name" value="ARM-type_fold"/>
</dbReference>
<feature type="domain" description="Clathrin/coatomer adaptor adaptin-like N-terminal" evidence="7">
    <location>
        <begin position="65"/>
        <end position="157"/>
    </location>
</feature>
<dbReference type="GO" id="GO:0006623">
    <property type="term" value="P:protein targeting to vacuole"/>
    <property type="evidence" value="ECO:0007669"/>
    <property type="project" value="TreeGrafter"/>
</dbReference>
<dbReference type="GO" id="GO:0010008">
    <property type="term" value="C:endosome membrane"/>
    <property type="evidence" value="ECO:0007669"/>
    <property type="project" value="TreeGrafter"/>
</dbReference>
<dbReference type="PANTHER" id="PTHR22781:SF12">
    <property type="entry name" value="AP-3 COMPLEX SUBUNIT DELTA-1"/>
    <property type="match status" value="1"/>
</dbReference>
<accession>A0A0M3IXM2</accession>
<dbReference type="GO" id="GO:0098830">
    <property type="term" value="C:presynaptic endosome"/>
    <property type="evidence" value="ECO:0007669"/>
    <property type="project" value="TreeGrafter"/>
</dbReference>
<dbReference type="AlphaFoldDB" id="A0A0M3IXM2"/>
<organism evidence="8 9">
    <name type="scientific">Ascaris lumbricoides</name>
    <name type="common">Giant roundworm</name>
    <dbReference type="NCBI Taxonomy" id="6252"/>
    <lineage>
        <taxon>Eukaryota</taxon>
        <taxon>Metazoa</taxon>
        <taxon>Ecdysozoa</taxon>
        <taxon>Nematoda</taxon>
        <taxon>Chromadorea</taxon>
        <taxon>Rhabditida</taxon>
        <taxon>Spirurina</taxon>
        <taxon>Ascaridomorpha</taxon>
        <taxon>Ascaridoidea</taxon>
        <taxon>Ascarididae</taxon>
        <taxon>Ascaris</taxon>
    </lineage>
</organism>
<keyword evidence="3" id="KW-0813">Transport</keyword>
<evidence type="ECO:0000259" key="7">
    <source>
        <dbReference type="Pfam" id="PF01602"/>
    </source>
</evidence>
<dbReference type="GO" id="GO:0098943">
    <property type="term" value="P:neurotransmitter receptor transport, postsynaptic endosome to lysosome"/>
    <property type="evidence" value="ECO:0007669"/>
    <property type="project" value="TreeGrafter"/>
</dbReference>
<dbReference type="GO" id="GO:0006896">
    <property type="term" value="P:Golgi to vacuole transport"/>
    <property type="evidence" value="ECO:0007669"/>
    <property type="project" value="TreeGrafter"/>
</dbReference>
<comment type="similarity">
    <text evidence="2">Belongs to the adaptor complexes large subunit family.</text>
</comment>
<dbReference type="InterPro" id="IPR011989">
    <property type="entry name" value="ARM-like"/>
</dbReference>
<dbReference type="PANTHER" id="PTHR22781">
    <property type="entry name" value="DELTA ADAPTIN-RELATED"/>
    <property type="match status" value="1"/>
</dbReference>
<comment type="subcellular location">
    <subcellularLocation>
        <location evidence="1">Endomembrane system</location>
    </subcellularLocation>
</comment>
<keyword evidence="8" id="KW-1185">Reference proteome</keyword>
<evidence type="ECO:0000256" key="5">
    <source>
        <dbReference type="ARBA" id="ARBA00022927"/>
    </source>
</evidence>
<dbReference type="Gene3D" id="1.25.10.10">
    <property type="entry name" value="Leucine-rich Repeat Variant"/>
    <property type="match status" value="2"/>
</dbReference>
<dbReference type="GO" id="GO:0048490">
    <property type="term" value="P:anterograde synaptic vesicle transport"/>
    <property type="evidence" value="ECO:0007669"/>
    <property type="project" value="TreeGrafter"/>
</dbReference>
<evidence type="ECO:0000256" key="2">
    <source>
        <dbReference type="ARBA" id="ARBA00006613"/>
    </source>
</evidence>